<sequence length="75" mass="8579">MAVLNAHSAGTRYLRFFNDLTLEFQSICRICARTVGVSSTESELSDREYQHICDGSIILDFVSTRRKRETPPLVR</sequence>
<evidence type="ECO:0000313" key="1">
    <source>
        <dbReference type="EMBL" id="MBB6143087.1"/>
    </source>
</evidence>
<dbReference type="EMBL" id="JACHEK010000002">
    <property type="protein sequence ID" value="MBB6143087.1"/>
    <property type="molecule type" value="Genomic_DNA"/>
</dbReference>
<accession>A0A841JRD1</accession>
<reference evidence="1 2" key="1">
    <citation type="submission" date="2020-08" db="EMBL/GenBank/DDBJ databases">
        <title>Genomic Encyclopedia of Type Strains, Phase IV (KMG-IV): sequencing the most valuable type-strain genomes for metagenomic binning, comparative biology and taxonomic classification.</title>
        <authorList>
            <person name="Goeker M."/>
        </authorList>
    </citation>
    <scope>NUCLEOTIDE SEQUENCE [LARGE SCALE GENOMIC DNA]</scope>
    <source>
        <strain evidence="1 2">DSM 103733</strain>
    </source>
</reference>
<organism evidence="1 2">
    <name type="scientific">Silvibacterium bohemicum</name>
    <dbReference type="NCBI Taxonomy" id="1577686"/>
    <lineage>
        <taxon>Bacteria</taxon>
        <taxon>Pseudomonadati</taxon>
        <taxon>Acidobacteriota</taxon>
        <taxon>Terriglobia</taxon>
        <taxon>Terriglobales</taxon>
        <taxon>Acidobacteriaceae</taxon>
        <taxon>Silvibacterium</taxon>
    </lineage>
</organism>
<name>A0A841JRD1_9BACT</name>
<dbReference type="Proteomes" id="UP000538666">
    <property type="component" value="Unassembled WGS sequence"/>
</dbReference>
<dbReference type="AlphaFoldDB" id="A0A841JRD1"/>
<comment type="caution">
    <text evidence="1">The sequence shown here is derived from an EMBL/GenBank/DDBJ whole genome shotgun (WGS) entry which is preliminary data.</text>
</comment>
<proteinExistence type="predicted"/>
<gene>
    <name evidence="1" type="ORF">HNQ77_001031</name>
</gene>
<keyword evidence="2" id="KW-1185">Reference proteome</keyword>
<evidence type="ECO:0000313" key="2">
    <source>
        <dbReference type="Proteomes" id="UP000538666"/>
    </source>
</evidence>
<protein>
    <submittedName>
        <fullName evidence="1">Uncharacterized protein</fullName>
    </submittedName>
</protein>